<dbReference type="EMBL" id="JAZHOG010000011">
    <property type="protein sequence ID" value="MEJ8569158.1"/>
    <property type="molecule type" value="Genomic_DNA"/>
</dbReference>
<feature type="domain" description="Histidine kinase" evidence="7">
    <location>
        <begin position="318"/>
        <end position="540"/>
    </location>
</feature>
<dbReference type="Gene3D" id="3.30.565.10">
    <property type="entry name" value="Histidine kinase-like ATPase, C-terminal domain"/>
    <property type="match status" value="1"/>
</dbReference>
<accession>A0AAW9RJU8</accession>
<keyword evidence="6" id="KW-1133">Transmembrane helix</keyword>
<dbReference type="AlphaFoldDB" id="A0AAW9RJU8"/>
<keyword evidence="9" id="KW-1185">Reference proteome</keyword>
<dbReference type="CDD" id="cd00082">
    <property type="entry name" value="HisKA"/>
    <property type="match status" value="1"/>
</dbReference>
<comment type="catalytic activity">
    <reaction evidence="1">
        <text>ATP + protein L-histidine = ADP + protein N-phospho-L-histidine.</text>
        <dbReference type="EC" id="2.7.13.3"/>
    </reaction>
</comment>
<dbReference type="SUPFAM" id="SSF55874">
    <property type="entry name" value="ATPase domain of HSP90 chaperone/DNA topoisomerase II/histidine kinase"/>
    <property type="match status" value="1"/>
</dbReference>
<sequence length="551" mass="61413">MMMRLLLSVLVTAIVALASLVSWQSLRDHEHQQVARVVELESYAARSQLVRNFEDVLAALDAARMIWSTRGEILRTEWNGEAQNLFETIPGTKWVIWDDPGHGARLARHRDAAIDYRPSPEEWRPLSALISHGRELEESTIEGPYLDDSGRPFFEIYLTSGPQRRGAGLLVATIDAGPLLQRLLDSESPGYSVRVDWDDVTLYQRGKAAERLPVEWTQEGYIRSSLDSLWRVEHRPTAELVRSFSSSSMDLILWLGLIIAVLMGILTFENWRAHTRARAAERAERRLANLNRDLEHQIDERTRDLADRTTDLQTVTDSVAHDMRNPLSTIAMNVELFQARHGADLPEGAAGILQRFEPAVQQMANILDRMLSLAEVNHATFIRERLDMAALTGEVYAGLTATGAENPARLIIGDLPDAHADRTLVSTLLTNLLGNALKHTRSTEEPVVRVSASEVDGVTEYCIADNGSGFDQKFASRMFRAFERLEPAKTSNRDLDDQPGGLGLGLSIVARVVERHGGRLRAEGRLGEGAAFFFTLEPQSTSANTGDHEKT</sequence>
<dbReference type="InterPro" id="IPR050351">
    <property type="entry name" value="BphY/WalK/GraS-like"/>
</dbReference>
<evidence type="ECO:0000256" key="6">
    <source>
        <dbReference type="SAM" id="Phobius"/>
    </source>
</evidence>
<evidence type="ECO:0000313" key="9">
    <source>
        <dbReference type="Proteomes" id="UP001359886"/>
    </source>
</evidence>
<organism evidence="8 9">
    <name type="scientific">Elongatibacter sediminis</name>
    <dbReference type="NCBI Taxonomy" id="3119006"/>
    <lineage>
        <taxon>Bacteria</taxon>
        <taxon>Pseudomonadati</taxon>
        <taxon>Pseudomonadota</taxon>
        <taxon>Gammaproteobacteria</taxon>
        <taxon>Chromatiales</taxon>
        <taxon>Wenzhouxiangellaceae</taxon>
        <taxon>Elongatibacter</taxon>
    </lineage>
</organism>
<evidence type="ECO:0000256" key="1">
    <source>
        <dbReference type="ARBA" id="ARBA00000085"/>
    </source>
</evidence>
<gene>
    <name evidence="8" type="ORF">V3330_16120</name>
</gene>
<dbReference type="PANTHER" id="PTHR42878">
    <property type="entry name" value="TWO-COMPONENT HISTIDINE KINASE"/>
    <property type="match status" value="1"/>
</dbReference>
<dbReference type="InterPro" id="IPR036097">
    <property type="entry name" value="HisK_dim/P_sf"/>
</dbReference>
<evidence type="ECO:0000256" key="4">
    <source>
        <dbReference type="ARBA" id="ARBA00022679"/>
    </source>
</evidence>
<dbReference type="Gene3D" id="1.10.287.130">
    <property type="match status" value="1"/>
</dbReference>
<dbReference type="GO" id="GO:0000155">
    <property type="term" value="F:phosphorelay sensor kinase activity"/>
    <property type="evidence" value="ECO:0007669"/>
    <property type="project" value="InterPro"/>
</dbReference>
<keyword evidence="6" id="KW-0472">Membrane</keyword>
<dbReference type="InterPro" id="IPR004358">
    <property type="entry name" value="Sig_transdc_His_kin-like_C"/>
</dbReference>
<dbReference type="InterPro" id="IPR005467">
    <property type="entry name" value="His_kinase_dom"/>
</dbReference>
<dbReference type="GO" id="GO:0005524">
    <property type="term" value="F:ATP binding"/>
    <property type="evidence" value="ECO:0007669"/>
    <property type="project" value="UniProtKB-KW"/>
</dbReference>
<protein>
    <recommendedName>
        <fullName evidence="2">histidine kinase</fullName>
        <ecNumber evidence="2">2.7.13.3</ecNumber>
    </recommendedName>
</protein>
<name>A0AAW9RJU8_9GAMM</name>
<proteinExistence type="predicted"/>
<dbReference type="EC" id="2.7.13.3" evidence="2"/>
<keyword evidence="3" id="KW-0597">Phosphoprotein</keyword>
<dbReference type="SUPFAM" id="SSF47384">
    <property type="entry name" value="Homodimeric domain of signal transducing histidine kinase"/>
    <property type="match status" value="1"/>
</dbReference>
<dbReference type="GO" id="GO:0000156">
    <property type="term" value="F:phosphorelay response regulator activity"/>
    <property type="evidence" value="ECO:0007669"/>
    <property type="project" value="TreeGrafter"/>
</dbReference>
<keyword evidence="8" id="KW-0547">Nucleotide-binding</keyword>
<dbReference type="Proteomes" id="UP001359886">
    <property type="component" value="Unassembled WGS sequence"/>
</dbReference>
<dbReference type="Pfam" id="PF02518">
    <property type="entry name" value="HATPase_c"/>
    <property type="match status" value="1"/>
</dbReference>
<dbReference type="GO" id="GO:0030295">
    <property type="term" value="F:protein kinase activator activity"/>
    <property type="evidence" value="ECO:0007669"/>
    <property type="project" value="TreeGrafter"/>
</dbReference>
<keyword evidence="6" id="KW-0812">Transmembrane</keyword>
<dbReference type="PRINTS" id="PR00344">
    <property type="entry name" value="BCTRLSENSOR"/>
</dbReference>
<dbReference type="InterPro" id="IPR003594">
    <property type="entry name" value="HATPase_dom"/>
</dbReference>
<evidence type="ECO:0000256" key="3">
    <source>
        <dbReference type="ARBA" id="ARBA00022553"/>
    </source>
</evidence>
<evidence type="ECO:0000313" key="8">
    <source>
        <dbReference type="EMBL" id="MEJ8569158.1"/>
    </source>
</evidence>
<comment type="caution">
    <text evidence="8">The sequence shown here is derived from an EMBL/GenBank/DDBJ whole genome shotgun (WGS) entry which is preliminary data.</text>
</comment>
<dbReference type="PANTHER" id="PTHR42878:SF15">
    <property type="entry name" value="BACTERIOPHYTOCHROME"/>
    <property type="match status" value="1"/>
</dbReference>
<evidence type="ECO:0000256" key="2">
    <source>
        <dbReference type="ARBA" id="ARBA00012438"/>
    </source>
</evidence>
<dbReference type="InterPro" id="IPR003661">
    <property type="entry name" value="HisK_dim/P_dom"/>
</dbReference>
<dbReference type="SMART" id="SM00387">
    <property type="entry name" value="HATPase_c"/>
    <property type="match status" value="1"/>
</dbReference>
<keyword evidence="8" id="KW-0067">ATP-binding</keyword>
<dbReference type="PROSITE" id="PS50109">
    <property type="entry name" value="HIS_KIN"/>
    <property type="match status" value="1"/>
</dbReference>
<feature type="transmembrane region" description="Helical" evidence="6">
    <location>
        <begin position="251"/>
        <end position="268"/>
    </location>
</feature>
<reference evidence="8 9" key="1">
    <citation type="submission" date="2024-02" db="EMBL/GenBank/DDBJ databases">
        <title>A novel Wenzhouxiangellaceae bacterium, isolated from coastal sediments.</title>
        <authorList>
            <person name="Du Z.-J."/>
            <person name="Ye Y.-Q."/>
            <person name="Zhang X.-Y."/>
        </authorList>
    </citation>
    <scope>NUCLEOTIDE SEQUENCE [LARGE SCALE GENOMIC DNA]</scope>
    <source>
        <strain evidence="8 9">CH-27</strain>
    </source>
</reference>
<dbReference type="Pfam" id="PF00512">
    <property type="entry name" value="HisKA"/>
    <property type="match status" value="1"/>
</dbReference>
<dbReference type="GO" id="GO:0007234">
    <property type="term" value="P:osmosensory signaling via phosphorelay pathway"/>
    <property type="evidence" value="ECO:0007669"/>
    <property type="project" value="TreeGrafter"/>
</dbReference>
<evidence type="ECO:0000259" key="7">
    <source>
        <dbReference type="PROSITE" id="PS50109"/>
    </source>
</evidence>
<keyword evidence="4" id="KW-0808">Transferase</keyword>
<dbReference type="InterPro" id="IPR036890">
    <property type="entry name" value="HATPase_C_sf"/>
</dbReference>
<keyword evidence="5" id="KW-0418">Kinase</keyword>
<evidence type="ECO:0000256" key="5">
    <source>
        <dbReference type="ARBA" id="ARBA00022777"/>
    </source>
</evidence>
<dbReference type="SMART" id="SM00388">
    <property type="entry name" value="HisKA"/>
    <property type="match status" value="1"/>
</dbReference>